<protein>
    <submittedName>
        <fullName evidence="4">Amidohydrolase</fullName>
    </submittedName>
</protein>
<dbReference type="NCBIfam" id="TIGR01891">
    <property type="entry name" value="amidohydrolases"/>
    <property type="match status" value="1"/>
</dbReference>
<dbReference type="PANTHER" id="PTHR11014:SF63">
    <property type="entry name" value="METALLOPEPTIDASE, PUTATIVE (AFU_ORTHOLOGUE AFUA_6G09600)-RELATED"/>
    <property type="match status" value="1"/>
</dbReference>
<feature type="binding site" evidence="1">
    <location>
        <position position="174"/>
    </location>
    <ligand>
        <name>Mn(2+)</name>
        <dbReference type="ChEBI" id="CHEBI:29035"/>
        <label>2</label>
    </ligand>
</feature>
<keyword evidence="5" id="KW-1185">Reference proteome</keyword>
<evidence type="ECO:0000256" key="2">
    <source>
        <dbReference type="SAM" id="MobiDB-lite"/>
    </source>
</evidence>
<evidence type="ECO:0000256" key="1">
    <source>
        <dbReference type="PIRSR" id="PIRSR005962-1"/>
    </source>
</evidence>
<dbReference type="AlphaFoldDB" id="A0A3N2BEK2"/>
<dbReference type="PIRSF" id="PIRSF005962">
    <property type="entry name" value="Pept_M20D_amidohydro"/>
    <property type="match status" value="1"/>
</dbReference>
<dbReference type="Gene3D" id="3.30.70.360">
    <property type="match status" value="1"/>
</dbReference>
<evidence type="ECO:0000313" key="5">
    <source>
        <dbReference type="Proteomes" id="UP000280668"/>
    </source>
</evidence>
<evidence type="ECO:0000313" key="4">
    <source>
        <dbReference type="EMBL" id="ROR73681.1"/>
    </source>
</evidence>
<dbReference type="InterPro" id="IPR011650">
    <property type="entry name" value="Peptidase_M20_dimer"/>
</dbReference>
<keyword evidence="1" id="KW-0464">Manganese</keyword>
<feature type="domain" description="Peptidase M20 dimerisation" evidence="3">
    <location>
        <begin position="223"/>
        <end position="315"/>
    </location>
</feature>
<dbReference type="InterPro" id="IPR017439">
    <property type="entry name" value="Amidohydrolase"/>
</dbReference>
<dbReference type="Pfam" id="PF07687">
    <property type="entry name" value="M20_dimer"/>
    <property type="match status" value="1"/>
</dbReference>
<feature type="binding site" evidence="1">
    <location>
        <position position="136"/>
    </location>
    <ligand>
        <name>Mn(2+)</name>
        <dbReference type="ChEBI" id="CHEBI:29035"/>
        <label>2</label>
    </ligand>
</feature>
<dbReference type="Pfam" id="PF01546">
    <property type="entry name" value="Peptidase_M20"/>
    <property type="match status" value="1"/>
</dbReference>
<evidence type="ECO:0000259" key="3">
    <source>
        <dbReference type="Pfam" id="PF07687"/>
    </source>
</evidence>
<dbReference type="InterPro" id="IPR002933">
    <property type="entry name" value="Peptidase_M20"/>
</dbReference>
<dbReference type="GO" id="GO:0046872">
    <property type="term" value="F:metal ion binding"/>
    <property type="evidence" value="ECO:0007669"/>
    <property type="project" value="UniProtKB-KW"/>
</dbReference>
<comment type="cofactor">
    <cofactor evidence="1">
        <name>Mn(2+)</name>
        <dbReference type="ChEBI" id="CHEBI:29035"/>
    </cofactor>
    <text evidence="1">The Mn(2+) ion enhances activity.</text>
</comment>
<feature type="binding site" evidence="1">
    <location>
        <position position="138"/>
    </location>
    <ligand>
        <name>Mn(2+)</name>
        <dbReference type="ChEBI" id="CHEBI:29035"/>
        <label>2</label>
    </ligand>
</feature>
<dbReference type="Gene3D" id="3.40.630.10">
    <property type="entry name" value="Zn peptidases"/>
    <property type="match status" value="1"/>
</dbReference>
<dbReference type="InterPro" id="IPR036264">
    <property type="entry name" value="Bact_exopeptidase_dim_dom"/>
</dbReference>
<dbReference type="GO" id="GO:0016787">
    <property type="term" value="F:hydrolase activity"/>
    <property type="evidence" value="ECO:0007669"/>
    <property type="project" value="UniProtKB-KW"/>
</dbReference>
<feature type="binding site" evidence="1">
    <location>
        <position position="397"/>
    </location>
    <ligand>
        <name>Mn(2+)</name>
        <dbReference type="ChEBI" id="CHEBI:29035"/>
        <label>1</label>
    </ligand>
</feature>
<name>A0A3N2BEK2_9MICO</name>
<dbReference type="RefSeq" id="WP_123304072.1">
    <property type="nucleotide sequence ID" value="NZ_RKHK01000001.1"/>
</dbReference>
<organism evidence="4 5">
    <name type="scientific">Bogoriella caseilytica</name>
    <dbReference type="NCBI Taxonomy" id="56055"/>
    <lineage>
        <taxon>Bacteria</taxon>
        <taxon>Bacillati</taxon>
        <taxon>Actinomycetota</taxon>
        <taxon>Actinomycetes</taxon>
        <taxon>Micrococcales</taxon>
        <taxon>Bogoriellaceae</taxon>
        <taxon>Bogoriella</taxon>
    </lineage>
</organism>
<keyword evidence="4" id="KW-0378">Hydrolase</keyword>
<feature type="binding site" evidence="1">
    <location>
        <position position="199"/>
    </location>
    <ligand>
        <name>Mn(2+)</name>
        <dbReference type="ChEBI" id="CHEBI:29035"/>
        <label>2</label>
    </ligand>
</feature>
<feature type="region of interest" description="Disordered" evidence="2">
    <location>
        <begin position="1"/>
        <end position="25"/>
    </location>
</feature>
<keyword evidence="1" id="KW-0479">Metal-binding</keyword>
<comment type="caution">
    <text evidence="4">The sequence shown here is derived from an EMBL/GenBank/DDBJ whole genome shotgun (WGS) entry which is preliminary data.</text>
</comment>
<proteinExistence type="predicted"/>
<accession>A0A3N2BEK2</accession>
<dbReference type="EMBL" id="RKHK01000001">
    <property type="protein sequence ID" value="ROR73681.1"/>
    <property type="molecule type" value="Genomic_DNA"/>
</dbReference>
<dbReference type="PANTHER" id="PTHR11014">
    <property type="entry name" value="PEPTIDASE M20 FAMILY MEMBER"/>
    <property type="match status" value="1"/>
</dbReference>
<gene>
    <name evidence="4" type="ORF">EDD31_2069</name>
</gene>
<dbReference type="SUPFAM" id="SSF53187">
    <property type="entry name" value="Zn-dependent exopeptidases"/>
    <property type="match status" value="1"/>
</dbReference>
<reference evidence="4 5" key="1">
    <citation type="submission" date="2018-11" db="EMBL/GenBank/DDBJ databases">
        <title>Sequencing the genomes of 1000 actinobacteria strains.</title>
        <authorList>
            <person name="Klenk H.-P."/>
        </authorList>
    </citation>
    <scope>NUCLEOTIDE SEQUENCE [LARGE SCALE GENOMIC DNA]</scope>
    <source>
        <strain evidence="4 5">DSM 11294</strain>
    </source>
</reference>
<dbReference type="OrthoDB" id="9777385at2"/>
<sequence length="428" mass="44895">MPETTTHSPEAATQAVDEEPAVPPVHERASAVARRVDELIRKHDPDLVALRRRIHSRPELGWSEHETTDLLMERLRAAGLEPRRLDPTGVIVDIGAEPRPAKPGRIALRADIDALPIPEETGLDFASQIPGRAHACGHDLHTAALFGATLALAELERAGDLPVGVRCIFQPAEEVQPGGAKTVIAQGGVAGVARIYALHCAPRVTLGTIGSRIGPITAAGDTLTLTVSADGGHTSRPHHTGDVIAALSHLATGLPAVLGRRTDPRAAVSLTWGAIEAGSAANAMPASGTLTGTIRCLHTGVWAELEQLVEHAAHHLAAPFGVELSIDHVKGIPPVDNEESAVRCLDAAVKDQIGPGAVELTDQSLGGEDFAWYLREVPGAMVRLGTRTPGGPNHDLHRGDAVFDERAIGIGARVLARTALLTGEELSG</sequence>
<dbReference type="Proteomes" id="UP000280668">
    <property type="component" value="Unassembled WGS sequence"/>
</dbReference>
<dbReference type="SUPFAM" id="SSF55031">
    <property type="entry name" value="Bacterial exopeptidase dimerisation domain"/>
    <property type="match status" value="1"/>
</dbReference>